<dbReference type="Pfam" id="PF14392">
    <property type="entry name" value="zf-CCHC_4"/>
    <property type="match status" value="1"/>
</dbReference>
<dbReference type="InterPro" id="IPR040256">
    <property type="entry name" value="At4g02000-like"/>
</dbReference>
<keyword evidence="1" id="KW-0862">Zinc</keyword>
<reference evidence="3" key="1">
    <citation type="submission" date="2020-06" db="EMBL/GenBank/DDBJ databases">
        <authorList>
            <person name="Li T."/>
            <person name="Hu X."/>
            <person name="Zhang T."/>
            <person name="Song X."/>
            <person name="Zhang H."/>
            <person name="Dai N."/>
            <person name="Sheng W."/>
            <person name="Hou X."/>
            <person name="Wei L."/>
        </authorList>
    </citation>
    <scope>NUCLEOTIDE SEQUENCE</scope>
    <source>
        <strain evidence="3">KEN8</strain>
        <tissue evidence="3">Leaf</tissue>
    </source>
</reference>
<proteinExistence type="predicted"/>
<name>A0AAW2MQJ6_9LAMI</name>
<feature type="non-terminal residue" evidence="3">
    <location>
        <position position="364"/>
    </location>
</feature>
<dbReference type="AlphaFoldDB" id="A0AAW2MQJ6"/>
<dbReference type="GO" id="GO:0003676">
    <property type="term" value="F:nucleic acid binding"/>
    <property type="evidence" value="ECO:0007669"/>
    <property type="project" value="InterPro"/>
</dbReference>
<evidence type="ECO:0000259" key="2">
    <source>
        <dbReference type="PROSITE" id="PS50158"/>
    </source>
</evidence>
<evidence type="ECO:0000313" key="3">
    <source>
        <dbReference type="EMBL" id="KAL0333024.1"/>
    </source>
</evidence>
<organism evidence="3">
    <name type="scientific">Sesamum calycinum</name>
    <dbReference type="NCBI Taxonomy" id="2727403"/>
    <lineage>
        <taxon>Eukaryota</taxon>
        <taxon>Viridiplantae</taxon>
        <taxon>Streptophyta</taxon>
        <taxon>Embryophyta</taxon>
        <taxon>Tracheophyta</taxon>
        <taxon>Spermatophyta</taxon>
        <taxon>Magnoliopsida</taxon>
        <taxon>eudicotyledons</taxon>
        <taxon>Gunneridae</taxon>
        <taxon>Pentapetalae</taxon>
        <taxon>asterids</taxon>
        <taxon>lamiids</taxon>
        <taxon>Lamiales</taxon>
        <taxon>Pedaliaceae</taxon>
        <taxon>Sesamum</taxon>
    </lineage>
</organism>
<dbReference type="PROSITE" id="PS50158">
    <property type="entry name" value="ZF_CCHC"/>
    <property type="match status" value="1"/>
</dbReference>
<reference evidence="3" key="2">
    <citation type="journal article" date="2024" name="Plant">
        <title>Genomic evolution and insights into agronomic trait innovations of Sesamum species.</title>
        <authorList>
            <person name="Miao H."/>
            <person name="Wang L."/>
            <person name="Qu L."/>
            <person name="Liu H."/>
            <person name="Sun Y."/>
            <person name="Le M."/>
            <person name="Wang Q."/>
            <person name="Wei S."/>
            <person name="Zheng Y."/>
            <person name="Lin W."/>
            <person name="Duan Y."/>
            <person name="Cao H."/>
            <person name="Xiong S."/>
            <person name="Wang X."/>
            <person name="Wei L."/>
            <person name="Li C."/>
            <person name="Ma Q."/>
            <person name="Ju M."/>
            <person name="Zhao R."/>
            <person name="Li G."/>
            <person name="Mu C."/>
            <person name="Tian Q."/>
            <person name="Mei H."/>
            <person name="Zhang T."/>
            <person name="Gao T."/>
            <person name="Zhang H."/>
        </authorList>
    </citation>
    <scope>NUCLEOTIDE SEQUENCE</scope>
    <source>
        <strain evidence="3">KEN8</strain>
    </source>
</reference>
<comment type="caution">
    <text evidence="3">The sequence shown here is derived from an EMBL/GenBank/DDBJ whole genome shotgun (WGS) entry which is preliminary data.</text>
</comment>
<keyword evidence="1" id="KW-0479">Metal-binding</keyword>
<sequence length="364" mass="41154">MDSDFDCLGSSLSLTKEDQSVFPIGLLHAEPLSRGFFVVGHLLSKKSFHLEAFHSTLKAAFNPDRDRVLERCPYAFDKNLLVLAPVEAEDDPNLMDLNWCKFHIHIHGLPLGKITQEIVVFIGNRLEKFKEVDLDRNGEVLGSSICIRVALDIAKPLKRALKLHTVLGDDHLIFFTYERLQNFCYLCGCLGHLLRQCELQFQEVPTPTPSRGPSIFGEFGNAQLVNYSDYKALLIHLVDSHAFAQRGSRPWSRVLAFRAQKKRAQFLEEKLGVLSEKQITPEVTAKIDLVRKELERIAAYEETAWRQGSRIYGSGRVIGTLDTSTNGLVKDSKLIAFGKFVHQRDSGWCRKKRSSGVLILIFGK</sequence>
<accession>A0AAW2MQJ6</accession>
<dbReference type="GO" id="GO:0008270">
    <property type="term" value="F:zinc ion binding"/>
    <property type="evidence" value="ECO:0007669"/>
    <property type="project" value="UniProtKB-KW"/>
</dbReference>
<protein>
    <recommendedName>
        <fullName evidence="2">CCHC-type domain-containing protein</fullName>
    </recommendedName>
</protein>
<dbReference type="InterPro" id="IPR025836">
    <property type="entry name" value="Zn_knuckle_CX2CX4HX4C"/>
</dbReference>
<keyword evidence="1" id="KW-0863">Zinc-finger</keyword>
<dbReference type="EMBL" id="JACGWM010000013">
    <property type="protein sequence ID" value="KAL0333024.1"/>
    <property type="molecule type" value="Genomic_DNA"/>
</dbReference>
<feature type="domain" description="CCHC-type" evidence="2">
    <location>
        <begin position="184"/>
        <end position="197"/>
    </location>
</feature>
<dbReference type="PANTHER" id="PTHR31286">
    <property type="entry name" value="GLYCINE-RICH CELL WALL STRUCTURAL PROTEIN 1.8-LIKE"/>
    <property type="match status" value="1"/>
</dbReference>
<gene>
    <name evidence="3" type="ORF">Scaly_2203900</name>
</gene>
<dbReference type="InterPro" id="IPR001878">
    <property type="entry name" value="Znf_CCHC"/>
</dbReference>
<dbReference type="PANTHER" id="PTHR31286:SF178">
    <property type="entry name" value="DUF4283 DOMAIN-CONTAINING PROTEIN"/>
    <property type="match status" value="1"/>
</dbReference>
<evidence type="ECO:0000256" key="1">
    <source>
        <dbReference type="PROSITE-ProRule" id="PRU00047"/>
    </source>
</evidence>